<feature type="signal peptide" evidence="1">
    <location>
        <begin position="1"/>
        <end position="18"/>
    </location>
</feature>
<sequence length="164" mass="17402">MKKLRLIAPLLFSVAALASGCIAHNANTVSAPLQVRLAANELKADVAVGEKISGQAKITYFLTIPFGSSNKYADGVLYDGAVVSQLGVYNPYAVQPGDFFSGLFNLFSVGAHEAASQAAYDAISKSGADIIIAPRYVADVQDFWLFKNVEVQVTGYKGTVKGIH</sequence>
<reference evidence="2 3" key="1">
    <citation type="journal article" date="2010" name="Proc. Natl. Acad. Sci. U.S.A.">
        <title>A Nitrospira metagenome illuminates the physiology and evolution of globally important nitrite-oxidizing bacteria.</title>
        <authorList>
            <person name="Lucker S."/>
            <person name="Wagner M."/>
            <person name="Maixner F."/>
            <person name="Pelletier E."/>
            <person name="Koch H."/>
            <person name="Vacherie B."/>
            <person name="Rattei T."/>
            <person name="Sinninghe Damste J."/>
            <person name="Spieck E."/>
            <person name="Le Paslier D."/>
            <person name="Daims H."/>
        </authorList>
    </citation>
    <scope>NUCLEOTIDE SEQUENCE [LARGE SCALE GENOMIC DNA]</scope>
</reference>
<organism evidence="2 3">
    <name type="scientific">Nitrospira defluvii</name>
    <dbReference type="NCBI Taxonomy" id="330214"/>
    <lineage>
        <taxon>Bacteria</taxon>
        <taxon>Pseudomonadati</taxon>
        <taxon>Nitrospirota</taxon>
        <taxon>Nitrospiria</taxon>
        <taxon>Nitrospirales</taxon>
        <taxon>Nitrospiraceae</taxon>
        <taxon>Nitrospira</taxon>
    </lineage>
</organism>
<gene>
    <name evidence="2" type="ORF">NIDE4191</name>
</gene>
<evidence type="ECO:0000313" key="3">
    <source>
        <dbReference type="Proteomes" id="UP000001660"/>
    </source>
</evidence>
<dbReference type="KEGG" id="nde:NIDE4191"/>
<dbReference type="PROSITE" id="PS51257">
    <property type="entry name" value="PROKAR_LIPOPROTEIN"/>
    <property type="match status" value="1"/>
</dbReference>
<accession>D8P8M7</accession>
<name>D8P8M7_9BACT</name>
<dbReference type="HOGENOM" id="CLU_150658_0_0_0"/>
<evidence type="ECO:0008006" key="4">
    <source>
        <dbReference type="Google" id="ProtNLM"/>
    </source>
</evidence>
<protein>
    <recommendedName>
        <fullName evidence="4">Lipoprotein</fullName>
    </recommendedName>
</protein>
<dbReference type="eggNOG" id="ENOG5032XYR">
    <property type="taxonomic scope" value="Bacteria"/>
</dbReference>
<evidence type="ECO:0000256" key="1">
    <source>
        <dbReference type="SAM" id="SignalP"/>
    </source>
</evidence>
<dbReference type="OrthoDB" id="7021897at2"/>
<dbReference type="EMBL" id="FP929003">
    <property type="protein sequence ID" value="CBK43859.1"/>
    <property type="molecule type" value="Genomic_DNA"/>
</dbReference>
<proteinExistence type="predicted"/>
<evidence type="ECO:0000313" key="2">
    <source>
        <dbReference type="EMBL" id="CBK43859.1"/>
    </source>
</evidence>
<keyword evidence="1" id="KW-0732">Signal</keyword>
<keyword evidence="3" id="KW-1185">Reference proteome</keyword>
<dbReference type="Proteomes" id="UP000001660">
    <property type="component" value="Chromosome"/>
</dbReference>
<dbReference type="AlphaFoldDB" id="D8P8M7"/>
<feature type="chain" id="PRO_5003119724" description="Lipoprotein" evidence="1">
    <location>
        <begin position="19"/>
        <end position="164"/>
    </location>
</feature>